<dbReference type="InterPro" id="IPR035994">
    <property type="entry name" value="Nucleoside_phosphorylase_sf"/>
</dbReference>
<feature type="site" description="Important for substrate specificity" evidence="4">
    <location>
        <position position="223"/>
    </location>
</feature>
<reference evidence="6" key="1">
    <citation type="journal article" date="2020" name="mSystems">
        <title>Genome- and Community-Level Interaction Insights into Carbon Utilization and Element Cycling Functions of Hydrothermarchaeota in Hydrothermal Sediment.</title>
        <authorList>
            <person name="Zhou Z."/>
            <person name="Liu Y."/>
            <person name="Xu W."/>
            <person name="Pan J."/>
            <person name="Luo Z.H."/>
            <person name="Li M."/>
        </authorList>
    </citation>
    <scope>NUCLEOTIDE SEQUENCE [LARGE SCALE GENOMIC DNA]</scope>
    <source>
        <strain evidence="6">HyVt-115</strain>
    </source>
</reference>
<dbReference type="HAMAP" id="MF_01963">
    <property type="entry name" value="MTAP"/>
    <property type="match status" value="1"/>
</dbReference>
<organism evidence="6">
    <name type="scientific">Thermosulfidibacter takaii</name>
    <dbReference type="NCBI Taxonomy" id="412593"/>
    <lineage>
        <taxon>Bacteria</taxon>
        <taxon>Pseudomonadati</taxon>
        <taxon>Thermosulfidibacterota</taxon>
        <taxon>Thermosulfidibacteria</taxon>
        <taxon>Thermosulfidibacterales</taxon>
        <taxon>Thermosulfidibacteraceae</taxon>
    </lineage>
</organism>
<keyword evidence="2 4" id="KW-0808">Transferase</keyword>
<dbReference type="Pfam" id="PF01048">
    <property type="entry name" value="PNP_UDP_1"/>
    <property type="match status" value="1"/>
</dbReference>
<dbReference type="Proteomes" id="UP000885690">
    <property type="component" value="Unassembled WGS sequence"/>
</dbReference>
<dbReference type="EMBL" id="DQWS01000147">
    <property type="protein sequence ID" value="HDD53193.1"/>
    <property type="molecule type" value="Genomic_DNA"/>
</dbReference>
<comment type="similarity">
    <text evidence="4">Belongs to the PNP/MTAP phosphorylase family. MTAP subfamily.</text>
</comment>
<dbReference type="InterPro" id="IPR000845">
    <property type="entry name" value="Nucleoside_phosphorylase_d"/>
</dbReference>
<comment type="caution">
    <text evidence="6">The sequence shown here is derived from an EMBL/GenBank/DDBJ whole genome shotgun (WGS) entry which is preliminary data.</text>
</comment>
<name>A0A7C0U738_9BACT</name>
<keyword evidence="3 4" id="KW-0660">Purine salvage</keyword>
<dbReference type="InterPro" id="IPR010044">
    <property type="entry name" value="MTAP"/>
</dbReference>
<feature type="binding site" evidence="4">
    <location>
        <begin position="88"/>
        <end position="89"/>
    </location>
    <ligand>
        <name>phosphate</name>
        <dbReference type="ChEBI" id="CHEBI:43474"/>
    </ligand>
</feature>
<keyword evidence="1 4" id="KW-0328">Glycosyltransferase</keyword>
<dbReference type="CDD" id="cd09010">
    <property type="entry name" value="MTAP_SsMTAPII_like_MTIP"/>
    <property type="match status" value="1"/>
</dbReference>
<evidence type="ECO:0000256" key="2">
    <source>
        <dbReference type="ARBA" id="ARBA00022679"/>
    </source>
</evidence>
<feature type="binding site" evidence="4">
    <location>
        <begin position="55"/>
        <end position="56"/>
    </location>
    <ligand>
        <name>phosphate</name>
        <dbReference type="ChEBI" id="CHEBI:43474"/>
    </ligand>
</feature>
<dbReference type="UniPathway" id="UPA00904">
    <property type="reaction ID" value="UER00873"/>
</dbReference>
<dbReference type="PANTHER" id="PTHR42679">
    <property type="entry name" value="S-METHYL-5'-THIOADENOSINE PHOSPHORYLASE"/>
    <property type="match status" value="1"/>
</dbReference>
<dbReference type="NCBIfam" id="TIGR01694">
    <property type="entry name" value="MTAP"/>
    <property type="match status" value="1"/>
</dbReference>
<evidence type="ECO:0000313" key="6">
    <source>
        <dbReference type="EMBL" id="HDD53193.1"/>
    </source>
</evidence>
<feature type="binding site" evidence="4">
    <location>
        <position position="12"/>
    </location>
    <ligand>
        <name>phosphate</name>
        <dbReference type="ChEBI" id="CHEBI:43474"/>
    </ligand>
</feature>
<feature type="binding site" evidence="4">
    <location>
        <position position="186"/>
    </location>
    <ligand>
        <name>substrate</name>
    </ligand>
</feature>
<accession>A0A7C0U738</accession>
<dbReference type="GO" id="GO:0006166">
    <property type="term" value="P:purine ribonucleoside salvage"/>
    <property type="evidence" value="ECO:0007669"/>
    <property type="project" value="UniProtKB-KW"/>
</dbReference>
<feature type="binding site" evidence="4">
    <location>
        <begin position="210"/>
        <end position="212"/>
    </location>
    <ligand>
        <name>substrate</name>
    </ligand>
</feature>
<evidence type="ECO:0000256" key="1">
    <source>
        <dbReference type="ARBA" id="ARBA00022676"/>
    </source>
</evidence>
<dbReference type="FunFam" id="3.40.50.1580:FF:000012">
    <property type="entry name" value="Probable 6-oxopurine nucleoside phosphorylase"/>
    <property type="match status" value="1"/>
</dbReference>
<protein>
    <recommendedName>
        <fullName evidence="4">S-methyl-5'-thioadenosine phosphorylase</fullName>
        <ecNumber evidence="4">2.4.2.28</ecNumber>
    </recommendedName>
    <alternativeName>
        <fullName evidence="4">5'-methylthioadenosine phosphorylase</fullName>
        <shortName evidence="4">MTA phosphorylase</shortName>
        <shortName evidence="4">MTAP</shortName>
    </alternativeName>
</protein>
<dbReference type="SUPFAM" id="SSF53167">
    <property type="entry name" value="Purine and uridine phosphorylases"/>
    <property type="match status" value="1"/>
</dbReference>
<dbReference type="AlphaFoldDB" id="A0A7C0U738"/>
<feature type="site" description="Important for substrate specificity" evidence="4">
    <location>
        <position position="168"/>
    </location>
</feature>
<feature type="domain" description="Nucleoside phosphorylase" evidence="5">
    <location>
        <begin position="6"/>
        <end position="245"/>
    </location>
</feature>
<evidence type="ECO:0000256" key="3">
    <source>
        <dbReference type="ARBA" id="ARBA00022726"/>
    </source>
</evidence>
<gene>
    <name evidence="4 6" type="primary">mtnP</name>
    <name evidence="6" type="ORF">ENF32_03905</name>
</gene>
<dbReference type="Gene3D" id="3.40.50.1580">
    <property type="entry name" value="Nucleoside phosphorylase domain"/>
    <property type="match status" value="1"/>
</dbReference>
<dbReference type="GO" id="GO:0005829">
    <property type="term" value="C:cytosol"/>
    <property type="evidence" value="ECO:0007669"/>
    <property type="project" value="TreeGrafter"/>
</dbReference>
<sequence>MEKPILGIIGGSGLYQMEEGLEIIEEVNINTPFGPPSDSFVLGKLEGVPVAFLARHGKGHRLMPSEINYRANIYGMKVLGVQWLISISAVGSMKEEIEPGHMVVPHQFIDWTRKRVSTFFGDGLVAHVSMADPVCPILARVLAEEARATGATVHEGGTYLCMEGPQFSSRAESFLYRSWGVSVIGMTNMPEVKLAREAEMCYATLAMSTDYDCWHQAEEDVTVEMVIQTLMKNVKTAQAVVRRVAARLPVERNCPCPTALEHALITQEEAIPDETYERLKPLVGKYIPRS</sequence>
<comment type="function">
    <text evidence="4">Catalyzes the reversible phosphorylation of S-methyl-5'-thioadenosine (MTA) to adenine and 5-methylthioribose-1-phosphate. Involved in the breakdown of MTA, a major by-product of polyamine biosynthesis. Responsible for the first step in the methionine salvage pathway after MTA has been generated from S-adenosylmethionine. Has broad substrate specificity with 6-aminopurine nucleosides as preferred substrates.</text>
</comment>
<evidence type="ECO:0000259" key="5">
    <source>
        <dbReference type="Pfam" id="PF01048"/>
    </source>
</evidence>
<dbReference type="GO" id="GO:0019509">
    <property type="term" value="P:L-methionine salvage from methylthioadenosine"/>
    <property type="evidence" value="ECO:0007669"/>
    <property type="project" value="UniProtKB-UniRule"/>
</dbReference>
<feature type="binding site" evidence="4">
    <location>
        <position position="187"/>
    </location>
    <ligand>
        <name>phosphate</name>
        <dbReference type="ChEBI" id="CHEBI:43474"/>
    </ligand>
</feature>
<comment type="catalytic activity">
    <reaction evidence="4">
        <text>S-methyl-5'-thioadenosine + phosphate = 5-(methylsulfanyl)-alpha-D-ribose 1-phosphate + adenine</text>
        <dbReference type="Rhea" id="RHEA:11852"/>
        <dbReference type="ChEBI" id="CHEBI:16708"/>
        <dbReference type="ChEBI" id="CHEBI:17509"/>
        <dbReference type="ChEBI" id="CHEBI:43474"/>
        <dbReference type="ChEBI" id="CHEBI:58533"/>
        <dbReference type="EC" id="2.4.2.28"/>
    </reaction>
</comment>
<evidence type="ECO:0000256" key="4">
    <source>
        <dbReference type="HAMAP-Rule" id="MF_01963"/>
    </source>
</evidence>
<comment type="subunit">
    <text evidence="4">Homohexamer. Dimer of a homotrimer.</text>
</comment>
<dbReference type="EC" id="2.4.2.28" evidence="4"/>
<proteinExistence type="inferred from homology"/>
<dbReference type="GO" id="GO:0017061">
    <property type="term" value="F:S-methyl-5-thioadenosine phosphorylase activity"/>
    <property type="evidence" value="ECO:0007669"/>
    <property type="project" value="UniProtKB-UniRule"/>
</dbReference>
<comment type="pathway">
    <text evidence="4">Amino-acid biosynthesis; L-methionine biosynthesis via salvage pathway; S-methyl-5-thio-alpha-D-ribose 1-phosphate from S-methyl-5'-thioadenosine (phosphorylase route): step 1/1.</text>
</comment>
<dbReference type="PANTHER" id="PTHR42679:SF2">
    <property type="entry name" value="S-METHYL-5'-THIOADENOSINE PHOSPHORYLASE"/>
    <property type="match status" value="1"/>
</dbReference>